<name>A0A6C7E9H9_ILUCY</name>
<dbReference type="EMBL" id="AP012057">
    <property type="protein sequence ID" value="BAN03111.1"/>
    <property type="molecule type" value="Genomic_DNA"/>
</dbReference>
<dbReference type="InterPro" id="IPR018483">
    <property type="entry name" value="Carb_kinase_FGGY_CS"/>
</dbReference>
<dbReference type="RefSeq" id="WP_015442358.1">
    <property type="nucleotide sequence ID" value="NC_020520.1"/>
</dbReference>
<organism evidence="8 9">
    <name type="scientific">Ilumatobacter coccineus (strain NBRC 103263 / KCTC 29153 / YM16-304)</name>
    <dbReference type="NCBI Taxonomy" id="1313172"/>
    <lineage>
        <taxon>Bacteria</taxon>
        <taxon>Bacillati</taxon>
        <taxon>Actinomycetota</taxon>
        <taxon>Acidimicrobiia</taxon>
        <taxon>Acidimicrobiales</taxon>
        <taxon>Ilumatobacteraceae</taxon>
        <taxon>Ilumatobacter</taxon>
    </lineage>
</organism>
<dbReference type="GO" id="GO:0016301">
    <property type="term" value="F:kinase activity"/>
    <property type="evidence" value="ECO:0007669"/>
    <property type="project" value="UniProtKB-KW"/>
</dbReference>
<evidence type="ECO:0000313" key="9">
    <source>
        <dbReference type="Proteomes" id="UP000011863"/>
    </source>
</evidence>
<feature type="domain" description="Carbohydrate kinase FGGY C-terminal" evidence="7">
    <location>
        <begin position="256"/>
        <end position="435"/>
    </location>
</feature>
<keyword evidence="2" id="KW-0859">Xylose metabolism</keyword>
<evidence type="ECO:0000256" key="5">
    <source>
        <dbReference type="RuleBase" id="RU003733"/>
    </source>
</evidence>
<dbReference type="Pfam" id="PF00370">
    <property type="entry name" value="FGGY_N"/>
    <property type="match status" value="1"/>
</dbReference>
<dbReference type="GO" id="GO:0016773">
    <property type="term" value="F:phosphotransferase activity, alcohol group as acceptor"/>
    <property type="evidence" value="ECO:0007669"/>
    <property type="project" value="InterPro"/>
</dbReference>
<dbReference type="Proteomes" id="UP000011863">
    <property type="component" value="Chromosome"/>
</dbReference>
<dbReference type="PANTHER" id="PTHR43095">
    <property type="entry name" value="SUGAR KINASE"/>
    <property type="match status" value="1"/>
</dbReference>
<dbReference type="PANTHER" id="PTHR43095:SF5">
    <property type="entry name" value="XYLULOSE KINASE"/>
    <property type="match status" value="1"/>
</dbReference>
<dbReference type="InterPro" id="IPR018484">
    <property type="entry name" value="FGGY_N"/>
</dbReference>
<feature type="domain" description="Carbohydrate kinase FGGY N-terminal" evidence="6">
    <location>
        <begin position="11"/>
        <end position="246"/>
    </location>
</feature>
<dbReference type="AlphaFoldDB" id="A0A6C7E9H9"/>
<dbReference type="Gene3D" id="3.30.420.40">
    <property type="match status" value="2"/>
</dbReference>
<dbReference type="SUPFAM" id="SSF53067">
    <property type="entry name" value="Actin-like ATPase domain"/>
    <property type="match status" value="2"/>
</dbReference>
<dbReference type="InterPro" id="IPR050406">
    <property type="entry name" value="FGGY_Carb_Kinase"/>
</dbReference>
<keyword evidence="4 5" id="KW-0418">Kinase</keyword>
<keyword evidence="3 5" id="KW-0808">Transferase</keyword>
<dbReference type="KEGG" id="aym:YM304_27970"/>
<dbReference type="PIRSF" id="PIRSF000538">
    <property type="entry name" value="GlpK"/>
    <property type="match status" value="1"/>
</dbReference>
<keyword evidence="2" id="KW-0119">Carbohydrate metabolism</keyword>
<comment type="similarity">
    <text evidence="1 5">Belongs to the FGGY kinase family.</text>
</comment>
<dbReference type="PROSITE" id="PS00445">
    <property type="entry name" value="FGGY_KINASES_2"/>
    <property type="match status" value="1"/>
</dbReference>
<evidence type="ECO:0000256" key="4">
    <source>
        <dbReference type="ARBA" id="ARBA00022777"/>
    </source>
</evidence>
<reference evidence="8 9" key="1">
    <citation type="journal article" date="2013" name="Int. J. Syst. Evol. Microbiol.">
        <title>Ilumatobacter nonamiense sp. nov. and Ilumatobacter coccineum sp. nov., isolated from seashore sand.</title>
        <authorList>
            <person name="Matsumoto A."/>
            <person name="Kasai H."/>
            <person name="Matsuo Y."/>
            <person name="Shizuri Y."/>
            <person name="Ichikawa N."/>
            <person name="Fujita N."/>
            <person name="Omura S."/>
            <person name="Takahashi Y."/>
        </authorList>
    </citation>
    <scope>NUCLEOTIDE SEQUENCE [LARGE SCALE GENOMIC DNA]</scope>
    <source>
        <strain evidence="9">NBRC 103263 / KCTC 29153 / YM16-304</strain>
    </source>
</reference>
<dbReference type="Pfam" id="PF02782">
    <property type="entry name" value="FGGY_C"/>
    <property type="match status" value="1"/>
</dbReference>
<evidence type="ECO:0000259" key="7">
    <source>
        <dbReference type="Pfam" id="PF02782"/>
    </source>
</evidence>
<dbReference type="InterPro" id="IPR000577">
    <property type="entry name" value="Carb_kinase_FGGY"/>
</dbReference>
<evidence type="ECO:0000256" key="1">
    <source>
        <dbReference type="ARBA" id="ARBA00009156"/>
    </source>
</evidence>
<dbReference type="InterPro" id="IPR018485">
    <property type="entry name" value="FGGY_C"/>
</dbReference>
<protein>
    <submittedName>
        <fullName evidence="8">Putative sugar kinase</fullName>
        <ecNumber evidence="8">2.7.1.-</ecNumber>
    </submittedName>
</protein>
<sequence length="487" mass="49813">MSTDRVPSERVLAIDLGSSAVKAAIVDRSGVIGDVAAAPIATSHPGPGRVEQHAADWWTSTLTAVGSLSADERAAVSTVAVTGQMQDLLCLDADGEPLRPVVLYSDTRAAAEHDALVADFGDEWAAAVGAPPDATSVLSKWAWLEAHEPDLVARTDRVVVGGGAEAVRRLTGVVASDHATAATTGLYELRERRWWHPAIARLGSRLPELDAHEPRPIRPEAADELGLSADAVVVLAPGDAVAATVGVIGAEVGRSYASLGTSGWVAASTSAPATETGLIVLPGLHADHWIAVGPVLALGSVIDWARTELLGGVGVAEFEALAATGNGAAAGIVAVPHLSGTRDDPTARAAIVGLGASTARADIASALLEGTAQTLRQISERLVATGHDHGGPVALCGGGALSDAWCQTIADVLGREIERTNDEHASLLGAAIVAGLDLTLGGGGAVIRPRPERSEAHRALADVFNRVDSALRPVSRSLLELVATHSP</sequence>
<keyword evidence="9" id="KW-1185">Reference proteome</keyword>
<evidence type="ECO:0000256" key="3">
    <source>
        <dbReference type="ARBA" id="ARBA00022679"/>
    </source>
</evidence>
<accession>A0A6C7E9H9</accession>
<evidence type="ECO:0000256" key="2">
    <source>
        <dbReference type="ARBA" id="ARBA00022629"/>
    </source>
</evidence>
<gene>
    <name evidence="8" type="ORF">YM304_27970</name>
</gene>
<evidence type="ECO:0000313" key="8">
    <source>
        <dbReference type="EMBL" id="BAN03111.1"/>
    </source>
</evidence>
<dbReference type="EC" id="2.7.1.-" evidence="8"/>
<evidence type="ECO:0000259" key="6">
    <source>
        <dbReference type="Pfam" id="PF00370"/>
    </source>
</evidence>
<proteinExistence type="inferred from homology"/>
<dbReference type="GO" id="GO:0042732">
    <property type="term" value="P:D-xylose metabolic process"/>
    <property type="evidence" value="ECO:0007669"/>
    <property type="project" value="UniProtKB-KW"/>
</dbReference>
<dbReference type="InterPro" id="IPR043129">
    <property type="entry name" value="ATPase_NBD"/>
</dbReference>